<accession>A0A0R3UBI3</accession>
<dbReference type="EMBL" id="UXSR01001451">
    <property type="protein sequence ID" value="VDD78279.1"/>
    <property type="molecule type" value="Genomic_DNA"/>
</dbReference>
<protein>
    <submittedName>
        <fullName evidence="1">Uncharacterized protein</fullName>
    </submittedName>
</protein>
<organism evidence="1 2">
    <name type="scientific">Mesocestoides corti</name>
    <name type="common">Flatworm</name>
    <dbReference type="NCBI Taxonomy" id="53468"/>
    <lineage>
        <taxon>Eukaryota</taxon>
        <taxon>Metazoa</taxon>
        <taxon>Spiralia</taxon>
        <taxon>Lophotrochozoa</taxon>
        <taxon>Platyhelminthes</taxon>
        <taxon>Cestoda</taxon>
        <taxon>Eucestoda</taxon>
        <taxon>Cyclophyllidea</taxon>
        <taxon>Mesocestoididae</taxon>
        <taxon>Mesocestoides</taxon>
    </lineage>
</organism>
<proteinExistence type="predicted"/>
<evidence type="ECO:0000313" key="1">
    <source>
        <dbReference type="EMBL" id="VDD78279.1"/>
    </source>
</evidence>
<name>A0A0R3UBI3_MESCO</name>
<reference evidence="1 2" key="1">
    <citation type="submission" date="2018-10" db="EMBL/GenBank/DDBJ databases">
        <authorList>
            <consortium name="Pathogen Informatics"/>
        </authorList>
    </citation>
    <scope>NUCLEOTIDE SEQUENCE [LARGE SCALE GENOMIC DNA]</scope>
</reference>
<dbReference type="Proteomes" id="UP000267029">
    <property type="component" value="Unassembled WGS sequence"/>
</dbReference>
<dbReference type="AlphaFoldDB" id="A0A0R3UBI3"/>
<gene>
    <name evidence="1" type="ORF">MCOS_LOCUS4282</name>
</gene>
<evidence type="ECO:0000313" key="2">
    <source>
        <dbReference type="Proteomes" id="UP000267029"/>
    </source>
</evidence>
<keyword evidence="2" id="KW-1185">Reference proteome</keyword>
<sequence>MVVVCAALNHGDDKCQQNWVKTWHSSYASACWLTVNLTSVVEPHLRPLGLSHGKTRLRGQRPSWFPVAQAEINLTRSRHRAVLRFTPDRLLTPTLVPTRGPLASPHVSRFTYQLSHPPWHFRLPAGVCA</sequence>